<evidence type="ECO:0000313" key="1">
    <source>
        <dbReference type="EMBL" id="QHT32767.1"/>
    </source>
</evidence>
<sequence length="140" mass="15617">MAKYPTTYVLSSQVYRDTSNQNDQSYRNIITINLLPRGPLGQFVQRITMPYLSPFQFGNNSSSRRLNHNCALALGSMYMYGGVGFGAGTGRLMGDDEIPDLFSFLLSNGYSIDTGLTKMMNTSEVRLDNKKIIAFITYIG</sequence>
<proteinExistence type="predicted"/>
<dbReference type="AlphaFoldDB" id="A0A6C0EUM3"/>
<reference evidence="1" key="1">
    <citation type="journal article" date="2020" name="Nature">
        <title>Giant virus diversity and host interactions through global metagenomics.</title>
        <authorList>
            <person name="Schulz F."/>
            <person name="Roux S."/>
            <person name="Paez-Espino D."/>
            <person name="Jungbluth S."/>
            <person name="Walsh D.A."/>
            <person name="Denef V.J."/>
            <person name="McMahon K.D."/>
            <person name="Konstantinidis K.T."/>
            <person name="Eloe-Fadrosh E.A."/>
            <person name="Kyrpides N.C."/>
            <person name="Woyke T."/>
        </authorList>
    </citation>
    <scope>NUCLEOTIDE SEQUENCE</scope>
    <source>
        <strain evidence="1">GVMAG-M-3300009161-30</strain>
    </source>
</reference>
<accession>A0A6C0EUM3</accession>
<name>A0A6C0EUM3_9ZZZZ</name>
<dbReference type="EMBL" id="MN738948">
    <property type="protein sequence ID" value="QHT32767.1"/>
    <property type="molecule type" value="Genomic_DNA"/>
</dbReference>
<organism evidence="1">
    <name type="scientific">viral metagenome</name>
    <dbReference type="NCBI Taxonomy" id="1070528"/>
    <lineage>
        <taxon>unclassified sequences</taxon>
        <taxon>metagenomes</taxon>
        <taxon>organismal metagenomes</taxon>
    </lineage>
</organism>
<protein>
    <submittedName>
        <fullName evidence="1">Uncharacterized protein</fullName>
    </submittedName>
</protein>